<gene>
    <name evidence="3" type="ORF">SGFS_066660</name>
</gene>
<protein>
    <recommendedName>
        <fullName evidence="2">FAD dependent oxidoreductase domain-containing protein</fullName>
    </recommendedName>
</protein>
<evidence type="ECO:0000313" key="3">
    <source>
        <dbReference type="EMBL" id="BBC35372.1"/>
    </source>
</evidence>
<evidence type="ECO:0000259" key="2">
    <source>
        <dbReference type="Pfam" id="PF01266"/>
    </source>
</evidence>
<dbReference type="PANTHER" id="PTHR13847">
    <property type="entry name" value="SARCOSINE DEHYDROGENASE-RELATED"/>
    <property type="match status" value="1"/>
</dbReference>
<dbReference type="Pfam" id="PF01266">
    <property type="entry name" value="DAO"/>
    <property type="match status" value="1"/>
</dbReference>
<dbReference type="PANTHER" id="PTHR13847:SF287">
    <property type="entry name" value="FAD-DEPENDENT OXIDOREDUCTASE DOMAIN-CONTAINING PROTEIN 1"/>
    <property type="match status" value="1"/>
</dbReference>
<organism evidence="3 4">
    <name type="scientific">Streptomyces graminofaciens</name>
    <dbReference type="NCBI Taxonomy" id="68212"/>
    <lineage>
        <taxon>Bacteria</taxon>
        <taxon>Bacillati</taxon>
        <taxon>Actinomycetota</taxon>
        <taxon>Actinomycetes</taxon>
        <taxon>Kitasatosporales</taxon>
        <taxon>Streptomycetaceae</taxon>
        <taxon>Streptomyces</taxon>
    </lineage>
</organism>
<keyword evidence="1" id="KW-0560">Oxidoreductase</keyword>
<name>A0ABM7FGI0_9ACTN</name>
<dbReference type="Gene3D" id="3.30.9.10">
    <property type="entry name" value="D-Amino Acid Oxidase, subunit A, domain 2"/>
    <property type="match status" value="1"/>
</dbReference>
<proteinExistence type="predicted"/>
<keyword evidence="4" id="KW-1185">Reference proteome</keyword>
<dbReference type="SUPFAM" id="SSF51905">
    <property type="entry name" value="FAD/NAD(P)-binding domain"/>
    <property type="match status" value="1"/>
</dbReference>
<feature type="domain" description="FAD dependent oxidoreductase" evidence="2">
    <location>
        <begin position="5"/>
        <end position="343"/>
    </location>
</feature>
<reference evidence="3 4" key="1">
    <citation type="journal article" date="2010" name="ChemBioChem">
        <title>Cloning and characterization of the biosynthetic gene cluster of 16-membered macrolide antibiotic FD-891: involvement of a dual functional cytochrome P450 monooxygenase catalyzing epoxidation and hydroxylation.</title>
        <authorList>
            <person name="Kudo F."/>
            <person name="Motegi A."/>
            <person name="Mizoue K."/>
            <person name="Eguchi T."/>
        </authorList>
    </citation>
    <scope>NUCLEOTIDE SEQUENCE [LARGE SCALE GENOMIC DNA]</scope>
    <source>
        <strain evidence="3 4">A-8890</strain>
    </source>
</reference>
<reference evidence="3 4" key="2">
    <citation type="journal article" date="2023" name="ChemBioChem">
        <title>Acyltransferase Domain Exchange between Two Independent Type I Polyketide Synthases in the Same Producer Strain of Macrolide Antibiotics.</title>
        <authorList>
            <person name="Kudo F."/>
            <person name="Kishikawa K."/>
            <person name="Tsuboi K."/>
            <person name="Kido T."/>
            <person name="Usui T."/>
            <person name="Hashimoto J."/>
            <person name="Shin-Ya K."/>
            <person name="Miyanaga A."/>
            <person name="Eguchi T."/>
        </authorList>
    </citation>
    <scope>NUCLEOTIDE SEQUENCE [LARGE SCALE GENOMIC DNA]</scope>
    <source>
        <strain evidence="3 4">A-8890</strain>
    </source>
</reference>
<dbReference type="InterPro" id="IPR006076">
    <property type="entry name" value="FAD-dep_OxRdtase"/>
</dbReference>
<dbReference type="EMBL" id="AP018448">
    <property type="protein sequence ID" value="BBC35372.1"/>
    <property type="molecule type" value="Genomic_DNA"/>
</dbReference>
<sequence>MIRVDIAVLGAGIIGGMTAREIAARAPSASIALLDRAEVAGGASRRSAGLHFPRGGNARVRESTAYSHRFYEQLRSEQPELPIFPVPMSVIASADTFEAEREKYLPLAGLTPAADFTHRFAKAPAETSVWHGHGCHYADVPALTAHLVNQLRDRVVVREGVHVQGLEQTPDGIELRLATGESIRAGRVVLAPGPWLHADAWAPLVGPLGARVKKVVALHIADRPGPDDRLVVLHDEDAFLLPLRERGYWLFSYTCQEWDVTPDTLPTCLTGQDIAEARAVLGRYAPDLASAASSGRVFCDAYSPDRTPLVQPLAGDPRLVFAGAANGSGYRLAPAIAKAAADLVLG</sequence>
<evidence type="ECO:0000256" key="1">
    <source>
        <dbReference type="ARBA" id="ARBA00023002"/>
    </source>
</evidence>
<dbReference type="Gene3D" id="3.50.50.60">
    <property type="entry name" value="FAD/NAD(P)-binding domain"/>
    <property type="match status" value="1"/>
</dbReference>
<dbReference type="RefSeq" id="WP_286255608.1">
    <property type="nucleotide sequence ID" value="NZ_AP018448.1"/>
</dbReference>
<dbReference type="Proteomes" id="UP001321542">
    <property type="component" value="Chromosome"/>
</dbReference>
<dbReference type="InterPro" id="IPR036188">
    <property type="entry name" value="FAD/NAD-bd_sf"/>
</dbReference>
<evidence type="ECO:0000313" key="4">
    <source>
        <dbReference type="Proteomes" id="UP001321542"/>
    </source>
</evidence>
<accession>A0ABM7FGI0</accession>